<protein>
    <submittedName>
        <fullName evidence="2">Uncharacterized protein</fullName>
    </submittedName>
</protein>
<dbReference type="AlphaFoldDB" id="A0A819TG64"/>
<dbReference type="Proteomes" id="UP000663823">
    <property type="component" value="Unassembled WGS sequence"/>
</dbReference>
<dbReference type="EMBL" id="CAJNOO010000404">
    <property type="protein sequence ID" value="CAF0933844.1"/>
    <property type="molecule type" value="Genomic_DNA"/>
</dbReference>
<proteinExistence type="predicted"/>
<sequence length="125" mass="14492">MANQSEITLAWLDANIDNEENKITYNKLCEEFGDCMQFLSQSDFSRFRGRIMHSSRRLILIVSGKIGENLVPDIHEKSNILSIYVYCSWKEKHEEWSQGYSKVKVVTTVDDLISNIKSDYNSYGN</sequence>
<dbReference type="Proteomes" id="UP000663882">
    <property type="component" value="Unassembled WGS sequence"/>
</dbReference>
<reference evidence="2" key="1">
    <citation type="submission" date="2021-02" db="EMBL/GenBank/DDBJ databases">
        <authorList>
            <person name="Nowell W R."/>
        </authorList>
    </citation>
    <scope>NUCLEOTIDE SEQUENCE</scope>
</reference>
<evidence type="ECO:0000313" key="3">
    <source>
        <dbReference type="EMBL" id="CAF4283862.1"/>
    </source>
</evidence>
<gene>
    <name evidence="3" type="ORF">FNK824_LOCUS40001</name>
    <name evidence="2" type="ORF">OTI717_LOCUS33070</name>
    <name evidence="1" type="ORF">RFH988_LOCUS10687</name>
</gene>
<comment type="caution">
    <text evidence="2">The sequence shown here is derived from an EMBL/GenBank/DDBJ whole genome shotgun (WGS) entry which is preliminary data.</text>
</comment>
<evidence type="ECO:0000313" key="2">
    <source>
        <dbReference type="EMBL" id="CAF4078636.1"/>
    </source>
</evidence>
<dbReference type="OrthoDB" id="9973996at2759"/>
<name>A0A819TG64_9BILA</name>
<dbReference type="Proteomes" id="UP000663874">
    <property type="component" value="Unassembled WGS sequence"/>
</dbReference>
<evidence type="ECO:0000313" key="1">
    <source>
        <dbReference type="EMBL" id="CAF0933844.1"/>
    </source>
</evidence>
<dbReference type="EMBL" id="CAJOBE010029067">
    <property type="protein sequence ID" value="CAF4283862.1"/>
    <property type="molecule type" value="Genomic_DNA"/>
</dbReference>
<evidence type="ECO:0000313" key="4">
    <source>
        <dbReference type="Proteomes" id="UP000663823"/>
    </source>
</evidence>
<accession>A0A819TG64</accession>
<dbReference type="EMBL" id="CAJOAX010010636">
    <property type="protein sequence ID" value="CAF4078636.1"/>
    <property type="molecule type" value="Genomic_DNA"/>
</dbReference>
<organism evidence="2 4">
    <name type="scientific">Rotaria sordida</name>
    <dbReference type="NCBI Taxonomy" id="392033"/>
    <lineage>
        <taxon>Eukaryota</taxon>
        <taxon>Metazoa</taxon>
        <taxon>Spiralia</taxon>
        <taxon>Gnathifera</taxon>
        <taxon>Rotifera</taxon>
        <taxon>Eurotatoria</taxon>
        <taxon>Bdelloidea</taxon>
        <taxon>Philodinida</taxon>
        <taxon>Philodinidae</taxon>
        <taxon>Rotaria</taxon>
    </lineage>
</organism>